<dbReference type="PANTHER" id="PTHR46288">
    <property type="entry name" value="PHORBOL-ESTER/DAG-TYPE DOMAIN-CONTAINING PROTEIN"/>
    <property type="match status" value="1"/>
</dbReference>
<evidence type="ECO:0000256" key="2">
    <source>
        <dbReference type="SAM" id="MobiDB-lite"/>
    </source>
</evidence>
<dbReference type="InterPro" id="IPR046349">
    <property type="entry name" value="C1-like_sf"/>
</dbReference>
<protein>
    <recommendedName>
        <fullName evidence="3">DC1 domain-containing protein</fullName>
    </recommendedName>
</protein>
<feature type="compositionally biased region" description="Polar residues" evidence="2">
    <location>
        <begin position="181"/>
        <end position="191"/>
    </location>
</feature>
<feature type="domain" description="DC1" evidence="3">
    <location>
        <begin position="126"/>
        <end position="176"/>
    </location>
</feature>
<feature type="compositionally biased region" description="Polar residues" evidence="2">
    <location>
        <begin position="202"/>
        <end position="214"/>
    </location>
</feature>
<gene>
    <name evidence="4" type="ORF">MERR_LOCUS6279</name>
</gene>
<proteinExistence type="predicted"/>
<reference evidence="4" key="1">
    <citation type="submission" date="2020-01" db="EMBL/GenBank/DDBJ databases">
        <authorList>
            <person name="Mishra B."/>
        </authorList>
    </citation>
    <scope>NUCLEOTIDE SEQUENCE [LARGE SCALE GENOMIC DNA]</scope>
</reference>
<keyword evidence="1" id="KW-0677">Repeat</keyword>
<feature type="domain" description="DC1" evidence="3">
    <location>
        <begin position="15"/>
        <end position="58"/>
    </location>
</feature>
<dbReference type="InterPro" id="IPR004146">
    <property type="entry name" value="DC1"/>
</dbReference>
<accession>A0A6D2I0W9</accession>
<feature type="region of interest" description="Disordered" evidence="2">
    <location>
        <begin position="337"/>
        <end position="427"/>
    </location>
</feature>
<dbReference type="AlphaFoldDB" id="A0A6D2I0W9"/>
<keyword evidence="5" id="KW-1185">Reference proteome</keyword>
<dbReference type="OrthoDB" id="1877533at2759"/>
<evidence type="ECO:0000313" key="4">
    <source>
        <dbReference type="EMBL" id="CAA7019044.1"/>
    </source>
</evidence>
<dbReference type="Proteomes" id="UP000467841">
    <property type="component" value="Unassembled WGS sequence"/>
</dbReference>
<evidence type="ECO:0000259" key="3">
    <source>
        <dbReference type="Pfam" id="PF03107"/>
    </source>
</evidence>
<organism evidence="4 5">
    <name type="scientific">Microthlaspi erraticum</name>
    <dbReference type="NCBI Taxonomy" id="1685480"/>
    <lineage>
        <taxon>Eukaryota</taxon>
        <taxon>Viridiplantae</taxon>
        <taxon>Streptophyta</taxon>
        <taxon>Embryophyta</taxon>
        <taxon>Tracheophyta</taxon>
        <taxon>Spermatophyta</taxon>
        <taxon>Magnoliopsida</taxon>
        <taxon>eudicotyledons</taxon>
        <taxon>Gunneridae</taxon>
        <taxon>Pentapetalae</taxon>
        <taxon>rosids</taxon>
        <taxon>malvids</taxon>
        <taxon>Brassicales</taxon>
        <taxon>Brassicaceae</taxon>
        <taxon>Coluteocarpeae</taxon>
        <taxon>Microthlaspi</taxon>
    </lineage>
</organism>
<name>A0A6D2I0W9_9BRAS</name>
<comment type="caution">
    <text evidence="4">The sequence shown here is derived from an EMBL/GenBank/DDBJ whole genome shotgun (WGS) entry which is preliminary data.</text>
</comment>
<evidence type="ECO:0000256" key="1">
    <source>
        <dbReference type="ARBA" id="ARBA00022737"/>
    </source>
</evidence>
<feature type="compositionally biased region" description="Polar residues" evidence="2">
    <location>
        <begin position="385"/>
        <end position="399"/>
    </location>
</feature>
<dbReference type="EMBL" id="CACVBM020000443">
    <property type="protein sequence ID" value="CAA7019044.1"/>
    <property type="molecule type" value="Genomic_DNA"/>
</dbReference>
<feature type="compositionally biased region" description="Polar residues" evidence="2">
    <location>
        <begin position="408"/>
        <end position="418"/>
    </location>
</feature>
<feature type="region of interest" description="Disordered" evidence="2">
    <location>
        <begin position="561"/>
        <end position="586"/>
    </location>
</feature>
<sequence>MGKPTIQNNNFINHFSHPHPLQLVPATSSPPCSACKVAGSSGRIYSCRPCNFSLHESCSKKMKQVITHPSHPSHTLTLLVAPVYDGGYFNCDGCGVIGTGFSYQCSRCDFDIHALCAYKPLSIIHKSHPQHSLNLTFHSPYGSNKGFSCDVCLKIGKNQWLYRCIPCEFDAHVGCMTASQPHHLQHSNSAPTPHAHHIGHPQHQNSLPMPNQGSHMPRPRPMTRPIRNPIRPMAQNVAAYGPRRQNNNNNNNNLGYNVKAGPIGPNGLTEQVGQSFDQGSIDGSGYDGSVGNEEFDGEVDVEIEYEVDVYEANEDGEANGEGQDIGATKLETVFCGDDYDAPRSESEFGGSSDARSQSNDSPDVDLYPLSVRTRQGSSGGRKKNPNPSGPSARSENMGFSGSRGRLQGSKNPVQSPRRPQSRKVPNVRNTAIRAGGPVRVNIPREPAAFNGPIGGPSNATDGGSNYDNYNQVDGGNMYGGESGDYGESYGDGDCNYEVGSEFIDDGCDQAYGGNDFESYNESMYDGNESYGTMDDSQYGGLNEEPSNQYVPMVGPGINNQNQYGQTGRARNVGRYGRGGGTRNLNQGVYSTHARTMGPVAQYRPNGRPYRTNGLGNQMMNTMVRGLCQGLATNMNIGGGGGDVMNGGANDGGTSFGDTYGGESFGDAFGDGSFGDAFGGESFGDAFGGGESFGDAFGGDFEF</sequence>
<feature type="region of interest" description="Disordered" evidence="2">
    <location>
        <begin position="181"/>
        <end position="228"/>
    </location>
</feature>
<dbReference type="SUPFAM" id="SSF57889">
    <property type="entry name" value="Cysteine-rich domain"/>
    <property type="match status" value="2"/>
</dbReference>
<evidence type="ECO:0000313" key="5">
    <source>
        <dbReference type="Proteomes" id="UP000467841"/>
    </source>
</evidence>
<feature type="domain" description="DC1" evidence="3">
    <location>
        <begin position="69"/>
        <end position="117"/>
    </location>
</feature>
<dbReference type="Pfam" id="PF03107">
    <property type="entry name" value="C1_2"/>
    <property type="match status" value="3"/>
</dbReference>
<dbReference type="PANTHER" id="PTHR46288:SF80">
    <property type="entry name" value="CYSTEINE_HISTIDINE-RICH C1 DOMAIN FAMILY PROTEIN"/>
    <property type="match status" value="1"/>
</dbReference>